<proteinExistence type="predicted"/>
<name>A0A367W134_9PROT</name>
<comment type="caution">
    <text evidence="1">The sequence shown here is derived from an EMBL/GenBank/DDBJ whole genome shotgun (WGS) entry which is preliminary data.</text>
</comment>
<evidence type="ECO:0000313" key="1">
    <source>
        <dbReference type="EMBL" id="RCK33080.1"/>
    </source>
</evidence>
<dbReference type="AlphaFoldDB" id="A0A367W134"/>
<gene>
    <name evidence="1" type="ORF">TH19_18025</name>
</gene>
<evidence type="ECO:0000313" key="2">
    <source>
        <dbReference type="Proteomes" id="UP000253226"/>
    </source>
</evidence>
<protein>
    <submittedName>
        <fullName evidence="1">Uncharacterized protein</fullName>
    </submittedName>
</protein>
<accession>A0A367W134</accession>
<dbReference type="Proteomes" id="UP000253226">
    <property type="component" value="Unassembled WGS sequence"/>
</dbReference>
<dbReference type="EMBL" id="JPWF01000013">
    <property type="protein sequence ID" value="RCK33080.1"/>
    <property type="molecule type" value="Genomic_DNA"/>
</dbReference>
<reference evidence="1 2" key="1">
    <citation type="submission" date="2014-07" db="EMBL/GenBank/DDBJ databases">
        <title>Draft genome sequence of Thalassospira profundimaris 35.</title>
        <authorList>
            <person name="Lai Q."/>
            <person name="Shao Z."/>
        </authorList>
    </citation>
    <scope>NUCLEOTIDE SEQUENCE [LARGE SCALE GENOMIC DNA]</scope>
    <source>
        <strain evidence="1 2">35</strain>
    </source>
</reference>
<sequence length="82" mass="9302">MIVAATWWLADRAIKPYFVSGSDCVRAAGDEPVHEELTFHPRFKCLRVAFGPVLFKTSPGISDHSWLSYPFGKFKHVCCQED</sequence>
<organism evidence="1 2">
    <name type="scientific">Thalassospira profundimaris</name>
    <dbReference type="NCBI Taxonomy" id="502049"/>
    <lineage>
        <taxon>Bacteria</taxon>
        <taxon>Pseudomonadati</taxon>
        <taxon>Pseudomonadota</taxon>
        <taxon>Alphaproteobacteria</taxon>
        <taxon>Rhodospirillales</taxon>
        <taxon>Thalassospiraceae</taxon>
        <taxon>Thalassospira</taxon>
    </lineage>
</organism>